<dbReference type="GO" id="GO:0003677">
    <property type="term" value="F:DNA binding"/>
    <property type="evidence" value="ECO:0007669"/>
    <property type="project" value="InterPro"/>
</dbReference>
<dbReference type="SUPFAM" id="SSF53098">
    <property type="entry name" value="Ribonuclease H-like"/>
    <property type="match status" value="1"/>
</dbReference>
<dbReference type="AlphaFoldDB" id="A0A9N9G6N2"/>
<feature type="domain" description="hAT-like transposase RNase-H fold" evidence="1">
    <location>
        <begin position="22"/>
        <end position="103"/>
    </location>
</feature>
<dbReference type="Proteomes" id="UP000789405">
    <property type="component" value="Unassembled WGS sequence"/>
</dbReference>
<accession>A0A9N9G6N2</accession>
<dbReference type="InterPro" id="IPR025525">
    <property type="entry name" value="hAT-like_transposase_RNase-H"/>
</dbReference>
<dbReference type="OrthoDB" id="2350995at2759"/>
<keyword evidence="3" id="KW-1185">Reference proteome</keyword>
<reference evidence="2" key="1">
    <citation type="submission" date="2021-06" db="EMBL/GenBank/DDBJ databases">
        <authorList>
            <person name="Kallberg Y."/>
            <person name="Tangrot J."/>
            <person name="Rosling A."/>
        </authorList>
    </citation>
    <scope>NUCLEOTIDE SEQUENCE</scope>
    <source>
        <strain evidence="2">MA453B</strain>
    </source>
</reference>
<comment type="caution">
    <text evidence="2">The sequence shown here is derived from an EMBL/GenBank/DDBJ whole genome shotgun (WGS) entry which is preliminary data.</text>
</comment>
<evidence type="ECO:0000313" key="2">
    <source>
        <dbReference type="EMBL" id="CAG8581093.1"/>
    </source>
</evidence>
<dbReference type="InterPro" id="IPR012337">
    <property type="entry name" value="RNaseH-like_sf"/>
</dbReference>
<organism evidence="2 3">
    <name type="scientific">Dentiscutata erythropus</name>
    <dbReference type="NCBI Taxonomy" id="1348616"/>
    <lineage>
        <taxon>Eukaryota</taxon>
        <taxon>Fungi</taxon>
        <taxon>Fungi incertae sedis</taxon>
        <taxon>Mucoromycota</taxon>
        <taxon>Glomeromycotina</taxon>
        <taxon>Glomeromycetes</taxon>
        <taxon>Diversisporales</taxon>
        <taxon>Gigasporaceae</taxon>
        <taxon>Dentiscutata</taxon>
    </lineage>
</organism>
<name>A0A9N9G6N2_9GLOM</name>
<sequence>MLDTILVLELLEKATIHLSALSYPTLGDIWFIFEGIYIHLENFNKKDNFTQCELAESTLQKLSEYQDIIDQSLITSAVLDPRIKLSIFLTQLIQNAHNQIKTVFEEYLNNSLNTTTLPTNKLSSNISNTRQYF</sequence>
<evidence type="ECO:0000313" key="3">
    <source>
        <dbReference type="Proteomes" id="UP000789405"/>
    </source>
</evidence>
<proteinExistence type="predicted"/>
<evidence type="ECO:0000259" key="1">
    <source>
        <dbReference type="Pfam" id="PF14372"/>
    </source>
</evidence>
<protein>
    <submittedName>
        <fullName evidence="2">9630_t:CDS:1</fullName>
    </submittedName>
</protein>
<dbReference type="Pfam" id="PF14372">
    <property type="entry name" value="hAT-like_RNase-H"/>
    <property type="match status" value="1"/>
</dbReference>
<gene>
    <name evidence="2" type="ORF">DERYTH_LOCUS6692</name>
</gene>
<dbReference type="EMBL" id="CAJVPY010003085">
    <property type="protein sequence ID" value="CAG8581093.1"/>
    <property type="molecule type" value="Genomic_DNA"/>
</dbReference>